<dbReference type="Pfam" id="PF13302">
    <property type="entry name" value="Acetyltransf_3"/>
    <property type="match status" value="1"/>
</dbReference>
<name>A0ABS7FVK0_9ACTN</name>
<dbReference type="PANTHER" id="PTHR43441">
    <property type="entry name" value="RIBOSOMAL-PROTEIN-SERINE ACETYLTRANSFERASE"/>
    <property type="match status" value="1"/>
</dbReference>
<dbReference type="Proteomes" id="UP000774570">
    <property type="component" value="Unassembled WGS sequence"/>
</dbReference>
<dbReference type="InterPro" id="IPR051908">
    <property type="entry name" value="Ribosomal_N-acetyltransferase"/>
</dbReference>
<comment type="caution">
    <text evidence="3">The sequence shown here is derived from an EMBL/GenBank/DDBJ whole genome shotgun (WGS) entry which is preliminary data.</text>
</comment>
<dbReference type="PROSITE" id="PS51186">
    <property type="entry name" value="GNAT"/>
    <property type="match status" value="1"/>
</dbReference>
<dbReference type="PANTHER" id="PTHR43441:SF10">
    <property type="entry name" value="ACETYLTRANSFERASE"/>
    <property type="match status" value="1"/>
</dbReference>
<dbReference type="SUPFAM" id="SSF55729">
    <property type="entry name" value="Acyl-CoA N-acyltransferases (Nat)"/>
    <property type="match status" value="1"/>
</dbReference>
<dbReference type="InterPro" id="IPR000182">
    <property type="entry name" value="GNAT_dom"/>
</dbReference>
<evidence type="ECO:0000256" key="1">
    <source>
        <dbReference type="SAM" id="MobiDB-lite"/>
    </source>
</evidence>
<evidence type="ECO:0000313" key="3">
    <source>
        <dbReference type="EMBL" id="MBW8484210.1"/>
    </source>
</evidence>
<feature type="compositionally biased region" description="Low complexity" evidence="1">
    <location>
        <begin position="189"/>
        <end position="200"/>
    </location>
</feature>
<sequence length="368" mass="37666">MSEAFTGTVLLRGPRVTLRPFGMDDAAAYIEAVRAGEDWMPPNFPRDLDAERLAWWLTHGVNQIQKLGLGIHLAILDESGALAGTIGLYRVDWAQLTCEVGYGLRPGHRGRGHATEALRTVASWALGPCGLHRMELRAIATNTASIAVANRAGFRLEGRARGAERVDGVSHDQDVFAMLSTDPAVTGAAGGLTAAASPGSDPMTSDTTSPAARAAEAGEKTLVLHAGDPAAARAMLPKLPDACFAEVPADLAPVAADAAAHGLAQLVLVAPAGVLATLAEPGGPVRLLGEITADMGGSAAQTEAVTAAATPEDAAALWAEAGLAGPCARELCRRVAGVLDGPVAAQVVLVDGADGRMVGMFGRMARTG</sequence>
<organism evidence="3 4">
    <name type="scientific">Actinomadura parmotrematis</name>
    <dbReference type="NCBI Taxonomy" id="2864039"/>
    <lineage>
        <taxon>Bacteria</taxon>
        <taxon>Bacillati</taxon>
        <taxon>Actinomycetota</taxon>
        <taxon>Actinomycetes</taxon>
        <taxon>Streptosporangiales</taxon>
        <taxon>Thermomonosporaceae</taxon>
        <taxon>Actinomadura</taxon>
    </lineage>
</organism>
<gene>
    <name evidence="3" type="ORF">K1Y72_17635</name>
</gene>
<evidence type="ECO:0000313" key="4">
    <source>
        <dbReference type="Proteomes" id="UP000774570"/>
    </source>
</evidence>
<dbReference type="InterPro" id="IPR016181">
    <property type="entry name" value="Acyl_CoA_acyltransferase"/>
</dbReference>
<accession>A0ABS7FVK0</accession>
<keyword evidence="4" id="KW-1185">Reference proteome</keyword>
<proteinExistence type="predicted"/>
<protein>
    <submittedName>
        <fullName evidence="3">GNAT family N-acetyltransferase</fullName>
    </submittedName>
</protein>
<feature type="region of interest" description="Disordered" evidence="1">
    <location>
        <begin position="189"/>
        <end position="214"/>
    </location>
</feature>
<feature type="domain" description="N-acetyltransferase" evidence="2">
    <location>
        <begin position="16"/>
        <end position="183"/>
    </location>
</feature>
<dbReference type="Gene3D" id="3.40.630.30">
    <property type="match status" value="1"/>
</dbReference>
<dbReference type="EMBL" id="JAIBOA010000010">
    <property type="protein sequence ID" value="MBW8484210.1"/>
    <property type="molecule type" value="Genomic_DNA"/>
</dbReference>
<evidence type="ECO:0000259" key="2">
    <source>
        <dbReference type="PROSITE" id="PS51186"/>
    </source>
</evidence>
<reference evidence="3 4" key="1">
    <citation type="submission" date="2021-07" db="EMBL/GenBank/DDBJ databases">
        <title>Actinomadura sp. PM05-2 isolated from lichen.</title>
        <authorList>
            <person name="Somphong A."/>
            <person name="Phongsopitanun W."/>
            <person name="Tanasupawat S."/>
            <person name="Peongsungnone V."/>
        </authorList>
    </citation>
    <scope>NUCLEOTIDE SEQUENCE [LARGE SCALE GENOMIC DNA]</scope>
    <source>
        <strain evidence="3 4">PM05-2</strain>
    </source>
</reference>
<dbReference type="RefSeq" id="WP_220167437.1">
    <property type="nucleotide sequence ID" value="NZ_JAIBOA010000010.1"/>
</dbReference>